<keyword evidence="1" id="KW-0175">Coiled coil</keyword>
<evidence type="ECO:0000256" key="1">
    <source>
        <dbReference type="SAM" id="Coils"/>
    </source>
</evidence>
<accession>A0A540VG63</accession>
<dbReference type="InParanoid" id="A0A540VG63"/>
<gene>
    <name evidence="3" type="ORF">FKZ61_11145</name>
</gene>
<evidence type="ECO:0000313" key="3">
    <source>
        <dbReference type="EMBL" id="TQE95672.1"/>
    </source>
</evidence>
<evidence type="ECO:0008006" key="5">
    <source>
        <dbReference type="Google" id="ProtNLM"/>
    </source>
</evidence>
<protein>
    <recommendedName>
        <fullName evidence="5">Chromosome partition protein Smc</fullName>
    </recommendedName>
</protein>
<proteinExistence type="predicted"/>
<reference evidence="3 4" key="1">
    <citation type="submission" date="2019-06" db="EMBL/GenBank/DDBJ databases">
        <title>Genome sequence of Litorilinea aerophila BAA-2444.</title>
        <authorList>
            <person name="Maclea K.S."/>
            <person name="Maurais E.G."/>
            <person name="Iannazzi L.C."/>
        </authorList>
    </citation>
    <scope>NUCLEOTIDE SEQUENCE [LARGE SCALE GENOMIC DNA]</scope>
    <source>
        <strain evidence="3 4">ATCC BAA-2444</strain>
    </source>
</reference>
<feature type="coiled-coil region" evidence="1">
    <location>
        <begin position="17"/>
        <end position="122"/>
    </location>
</feature>
<name>A0A540VG63_9CHLR</name>
<dbReference type="RefSeq" id="WP_141610207.1">
    <property type="nucleotide sequence ID" value="NZ_VIGC02000012.1"/>
</dbReference>
<comment type="caution">
    <text evidence="3">The sequence shown here is derived from an EMBL/GenBank/DDBJ whole genome shotgun (WGS) entry which is preliminary data.</text>
</comment>
<sequence length="440" mass="52188">MDIAQLAQMVNWLDEEHRRDRAEIARLQQRIEAQSADIIEQARRIQELESRVAGTQAHLAKFGQIEHAIQNTKHELAGMIERIEEARVQGQRELERARLSDREMLSREISELRKELPRITRLEEAIDIRSVEDDRLSELIMGVRNQIGALAKEIEERTRQIPFLAEQRTSDTKRIAQLQQETVELFKRIEAVSGRIPILEESVRKTANEVEKIPPMVENLREQQVTFMEKVRSTIVDREQVIARWQETLEEHKSLVNQAYERVQNFAQQIDISRRAVHEMQEFKDLILREQSQVQELQRLAEERTRREMDEFREDFEKKRRKAELRQEHLWSEQDKFNREIVERFPPIHHDLKVHEALIQQLWKLQETYGNYFLTTAQAWLEGMQNAVKERDEKVRTMEEEWQRQRRNAELYASQVAGRRTPGVMTGDNSAEQKNGAPRG</sequence>
<feature type="region of interest" description="Disordered" evidence="2">
    <location>
        <begin position="412"/>
        <end position="440"/>
    </location>
</feature>
<keyword evidence="4" id="KW-1185">Reference proteome</keyword>
<dbReference type="EMBL" id="VIGC01000012">
    <property type="protein sequence ID" value="TQE95672.1"/>
    <property type="molecule type" value="Genomic_DNA"/>
</dbReference>
<dbReference type="OrthoDB" id="149309at2"/>
<organism evidence="3 4">
    <name type="scientific">Litorilinea aerophila</name>
    <dbReference type="NCBI Taxonomy" id="1204385"/>
    <lineage>
        <taxon>Bacteria</taxon>
        <taxon>Bacillati</taxon>
        <taxon>Chloroflexota</taxon>
        <taxon>Caldilineae</taxon>
        <taxon>Caldilineales</taxon>
        <taxon>Caldilineaceae</taxon>
        <taxon>Litorilinea</taxon>
    </lineage>
</organism>
<dbReference type="Gene3D" id="1.10.287.1490">
    <property type="match status" value="1"/>
</dbReference>
<evidence type="ECO:0000313" key="4">
    <source>
        <dbReference type="Proteomes" id="UP000317371"/>
    </source>
</evidence>
<evidence type="ECO:0000256" key="2">
    <source>
        <dbReference type="SAM" id="MobiDB-lite"/>
    </source>
</evidence>
<dbReference type="AlphaFoldDB" id="A0A540VG63"/>
<feature type="coiled-coil region" evidence="1">
    <location>
        <begin position="242"/>
        <end position="322"/>
    </location>
</feature>
<dbReference type="Proteomes" id="UP000317371">
    <property type="component" value="Unassembled WGS sequence"/>
</dbReference>